<protein>
    <submittedName>
        <fullName evidence="1">BCS1</fullName>
    </submittedName>
</protein>
<dbReference type="OrthoDB" id="10428072at2759"/>
<accession>A0A8S3R2K6</accession>
<organism evidence="1 2">
    <name type="scientific">Mytilus edulis</name>
    <name type="common">Blue mussel</name>
    <dbReference type="NCBI Taxonomy" id="6550"/>
    <lineage>
        <taxon>Eukaryota</taxon>
        <taxon>Metazoa</taxon>
        <taxon>Spiralia</taxon>
        <taxon>Lophotrochozoa</taxon>
        <taxon>Mollusca</taxon>
        <taxon>Bivalvia</taxon>
        <taxon>Autobranchia</taxon>
        <taxon>Pteriomorphia</taxon>
        <taxon>Mytilida</taxon>
        <taxon>Mytiloidea</taxon>
        <taxon>Mytilidae</taxon>
        <taxon>Mytilinae</taxon>
        <taxon>Mytilus</taxon>
    </lineage>
</organism>
<dbReference type="Proteomes" id="UP000683360">
    <property type="component" value="Unassembled WGS sequence"/>
</dbReference>
<dbReference type="Gene3D" id="2.60.120.40">
    <property type="match status" value="1"/>
</dbReference>
<comment type="caution">
    <text evidence="1">The sequence shown here is derived from an EMBL/GenBank/DDBJ whole genome shotgun (WGS) entry which is preliminary data.</text>
</comment>
<gene>
    <name evidence="1" type="ORF">MEDL_16057</name>
</gene>
<keyword evidence="2" id="KW-1185">Reference proteome</keyword>
<dbReference type="AlphaFoldDB" id="A0A8S3R2K6"/>
<dbReference type="InterPro" id="IPR008983">
    <property type="entry name" value="Tumour_necrosis_fac-like_dom"/>
</dbReference>
<dbReference type="EMBL" id="CAJPWZ010000845">
    <property type="protein sequence ID" value="CAG2201410.1"/>
    <property type="molecule type" value="Genomic_DNA"/>
</dbReference>
<evidence type="ECO:0000313" key="2">
    <source>
        <dbReference type="Proteomes" id="UP000683360"/>
    </source>
</evidence>
<dbReference type="SUPFAM" id="SSF49842">
    <property type="entry name" value="TNF-like"/>
    <property type="match status" value="1"/>
</dbReference>
<sequence>MPTTLSYPATFIHKITSSMVTELTTPMVTEITTPMKTELSSPMFPGSSEIVSIAKTCDEDKLDFSVSADLTATLTTGAHSYPPNGVIGYNRVINTEFSNSYSNGIYTVSRGNAGRYLVSVTMMSGLVPAWLTLRRNEAEIYVWLYTGTPWQMATQTVSMALGVSDRISVHMQSTASRLFDVYNTFTVMWIGP</sequence>
<reference evidence="1" key="1">
    <citation type="submission" date="2021-03" db="EMBL/GenBank/DDBJ databases">
        <authorList>
            <person name="Bekaert M."/>
        </authorList>
    </citation>
    <scope>NUCLEOTIDE SEQUENCE</scope>
</reference>
<proteinExistence type="predicted"/>
<name>A0A8S3R2K6_MYTED</name>
<evidence type="ECO:0000313" key="1">
    <source>
        <dbReference type="EMBL" id="CAG2201410.1"/>
    </source>
</evidence>